<dbReference type="Gene3D" id="1.20.1270.170">
    <property type="match status" value="1"/>
</dbReference>
<protein>
    <submittedName>
        <fullName evidence="3">Phosphotransferase enzyme family protein</fullName>
    </submittedName>
</protein>
<evidence type="ECO:0000313" key="3">
    <source>
        <dbReference type="EMBL" id="MFC4355599.1"/>
    </source>
</evidence>
<dbReference type="PANTHER" id="PTHR21064">
    <property type="entry name" value="AMINOGLYCOSIDE PHOSPHOTRANSFERASE DOMAIN-CONTAINING PROTEIN-RELATED"/>
    <property type="match status" value="1"/>
</dbReference>
<dbReference type="Gene3D" id="1.10.510.10">
    <property type="entry name" value="Transferase(Phosphotransferase) domain 1"/>
    <property type="match status" value="1"/>
</dbReference>
<dbReference type="SUPFAM" id="SSF56112">
    <property type="entry name" value="Protein kinase-like (PK-like)"/>
    <property type="match status" value="1"/>
</dbReference>
<name>A0ABV8UX35_9BACL</name>
<dbReference type="Gene3D" id="3.30.200.70">
    <property type="match status" value="1"/>
</dbReference>
<dbReference type="PANTHER" id="PTHR21064:SF6">
    <property type="entry name" value="AMINOGLYCOSIDE PHOSPHOTRANSFERASE DOMAIN-CONTAINING PROTEIN"/>
    <property type="match status" value="1"/>
</dbReference>
<dbReference type="RefSeq" id="WP_378142125.1">
    <property type="nucleotide sequence ID" value="NZ_JBHSEF010000023.1"/>
</dbReference>
<gene>
    <name evidence="3" type="ORF">ACFO0S_11100</name>
</gene>
<dbReference type="Proteomes" id="UP001595733">
    <property type="component" value="Unassembled WGS sequence"/>
</dbReference>
<dbReference type="InterPro" id="IPR002575">
    <property type="entry name" value="Aminoglycoside_PTrfase"/>
</dbReference>
<organism evidence="3 4">
    <name type="scientific">Chryseomicrobium palamuruense</name>
    <dbReference type="NCBI Taxonomy" id="682973"/>
    <lineage>
        <taxon>Bacteria</taxon>
        <taxon>Bacillati</taxon>
        <taxon>Bacillota</taxon>
        <taxon>Bacilli</taxon>
        <taxon>Bacillales</taxon>
        <taxon>Caryophanaceae</taxon>
        <taxon>Chryseomicrobium</taxon>
    </lineage>
</organism>
<comment type="similarity">
    <text evidence="1">Belongs to the pseudomonas-type ThrB family.</text>
</comment>
<evidence type="ECO:0000256" key="1">
    <source>
        <dbReference type="ARBA" id="ARBA00038240"/>
    </source>
</evidence>
<proteinExistence type="inferred from homology"/>
<reference evidence="4" key="1">
    <citation type="journal article" date="2019" name="Int. J. Syst. Evol. Microbiol.">
        <title>The Global Catalogue of Microorganisms (GCM) 10K type strain sequencing project: providing services to taxonomists for standard genome sequencing and annotation.</title>
        <authorList>
            <consortium name="The Broad Institute Genomics Platform"/>
            <consortium name="The Broad Institute Genome Sequencing Center for Infectious Disease"/>
            <person name="Wu L."/>
            <person name="Ma J."/>
        </authorList>
    </citation>
    <scope>NUCLEOTIDE SEQUENCE [LARGE SCALE GENOMIC DNA]</scope>
    <source>
        <strain evidence="4">CCUG 50353</strain>
    </source>
</reference>
<dbReference type="InterPro" id="IPR050249">
    <property type="entry name" value="Pseudomonas-type_ThrB"/>
</dbReference>
<accession>A0ABV8UX35</accession>
<keyword evidence="4" id="KW-1185">Reference proteome</keyword>
<evidence type="ECO:0000259" key="2">
    <source>
        <dbReference type="Pfam" id="PF01636"/>
    </source>
</evidence>
<dbReference type="Pfam" id="PF01636">
    <property type="entry name" value="APH"/>
    <property type="match status" value="1"/>
</dbReference>
<comment type="caution">
    <text evidence="3">The sequence shown here is derived from an EMBL/GenBank/DDBJ whole genome shotgun (WGS) entry which is preliminary data.</text>
</comment>
<evidence type="ECO:0000313" key="4">
    <source>
        <dbReference type="Proteomes" id="UP001595733"/>
    </source>
</evidence>
<dbReference type="InterPro" id="IPR011009">
    <property type="entry name" value="Kinase-like_dom_sf"/>
</dbReference>
<dbReference type="EMBL" id="JBHSEF010000023">
    <property type="protein sequence ID" value="MFC4355599.1"/>
    <property type="molecule type" value="Genomic_DNA"/>
</dbReference>
<feature type="domain" description="Aminoglycoside phosphotransferase" evidence="2">
    <location>
        <begin position="30"/>
        <end position="230"/>
    </location>
</feature>
<sequence>MTTLTNEWVLELVTTYYGVTVDEVTFLGTSDSTAYQIVSGSFNYLLKMHNVQSQAREVQSELEWLRALDLETDLRVQRPVQNLAGKLFTEQDGVIYTLQHWVAGQHVETLTEWHLERLSNLLLSLHMHAMRWEPPGGFTRPVYSVDQVQSLMADLASSSLMSAEEEKLMTAASECITKIVGKHPVSRENWGLIHSDMHDGNYLLHEDRLHAIDFSCCGFGYYLFDLAEPLLHMMPDDRKHFVCSYAEKRDVQIDVELLEAFYLWQVLRNFTFLTKNPEEHDGLRQSIPRVCERFVAPFLAGERFLGI</sequence>